<accession>A0ABV7FFU8</accession>
<comment type="caution">
    <text evidence="2">The sequence shown here is derived from an EMBL/GenBank/DDBJ whole genome shotgun (WGS) entry which is preliminary data.</text>
</comment>
<dbReference type="RefSeq" id="WP_378116841.1">
    <property type="nucleotide sequence ID" value="NZ_JBHRTF010000002.1"/>
</dbReference>
<dbReference type="Gene3D" id="1.25.40.10">
    <property type="entry name" value="Tetratricopeptide repeat domain"/>
    <property type="match status" value="6"/>
</dbReference>
<dbReference type="Pfam" id="PF13181">
    <property type="entry name" value="TPR_8"/>
    <property type="match status" value="1"/>
</dbReference>
<gene>
    <name evidence="2" type="ORF">ACFODX_05450</name>
</gene>
<dbReference type="EMBL" id="JBHRTF010000002">
    <property type="protein sequence ID" value="MFC3114997.1"/>
    <property type="molecule type" value="Genomic_DNA"/>
</dbReference>
<dbReference type="Pfam" id="PF13432">
    <property type="entry name" value="TPR_16"/>
    <property type="match status" value="3"/>
</dbReference>
<dbReference type="InterPro" id="IPR011990">
    <property type="entry name" value="TPR-like_helical_dom_sf"/>
</dbReference>
<protein>
    <submittedName>
        <fullName evidence="2">Tetratricopeptide repeat protein</fullName>
    </submittedName>
</protein>
<keyword evidence="3" id="KW-1185">Reference proteome</keyword>
<dbReference type="PROSITE" id="PS51257">
    <property type="entry name" value="PROKAR_LIPOPROTEIN"/>
    <property type="match status" value="1"/>
</dbReference>
<keyword evidence="1" id="KW-0802">TPR repeat</keyword>
<dbReference type="PANTHER" id="PTHR12558:SF13">
    <property type="entry name" value="CELL DIVISION CYCLE PROTEIN 27 HOMOLOG"/>
    <property type="match status" value="1"/>
</dbReference>
<dbReference type="InterPro" id="IPR019734">
    <property type="entry name" value="TPR_rpt"/>
</dbReference>
<feature type="repeat" description="TPR" evidence="1">
    <location>
        <begin position="200"/>
        <end position="233"/>
    </location>
</feature>
<feature type="repeat" description="TPR" evidence="1">
    <location>
        <begin position="518"/>
        <end position="551"/>
    </location>
</feature>
<dbReference type="SUPFAM" id="SSF81901">
    <property type="entry name" value="HCP-like"/>
    <property type="match status" value="1"/>
</dbReference>
<dbReference type="PROSITE" id="PS50005">
    <property type="entry name" value="TPR"/>
    <property type="match status" value="2"/>
</dbReference>
<name>A0ABV7FFU8_9GAMM</name>
<sequence>MKKIAQIAAITLGVALIGCGEDKSKNAETALRHQNSAKVYQQQGQLRAAMLEARNAIQLAPDSADAYISLARILNDTGAHASAISMLESVVKDVPGVSGELAKAHVALKKYRTALDVMQTYPAASDNPALQYQQAYLTVKANVALGEKDAYTKALETFKAMPDSSADAQYLEATVMLAQGQTENAMQLLQQVVAQNDQHFEALVLLGNLSLYDNKLTAAEEYLTKALALVPSTDVITLDRAKVLTQLTEVLIQQGRTSEAYTYQKLLADANPERNIAQQKFNDAMELYQQGKFNDAEKLLKELRKDFPDDKNTATLLGMVEFQQGADQNAIDLFDQFIDPETAAPSVIQAAALAKFRSNQMDDAIALLKNAAERQPNNALILATYGLALLDRDPTSVEGATVLEKSLALEPGQQRIRIALAKRYIAIDQPEQAIAQLQKAFEEQPMDLLVQQTYFKTLLANDQEKRAEEVLKTFQQQYPESPRGAFLQGWFALYKKDYKTAEKFFEQALSVKGNNEKQLSFAGLAQVYNEQNEPHKAVVAWQSIIELDPKNLNSYRLWLVQMARLDRAKEAISFLENLESTSGEWQPSAVLAQLLSSQRQNQQALVHLDRALEKSNNAQNVQQIAANLYTAYAGELMTANKIDEARNYLLKASALFPDNITYLAGLVETEIAAGNTAEAQKLLDQFEKSKQNEAGLLYLQGMLRAAEGKAPEAFEFYQQSWQSKPTELAADAIYKHHLAQNNKAQAESFVAEWLEKFPQSYRASLLKALDAQDKNDIPVAIEGYESALKRAPDSPVLLNNLAWSYYLQKDPRAEETAKRAYELAPNAPAILDTYGWILVESGKVSEGIVYLERAANLAKDNAEIQQHLEAARKKLNSN</sequence>
<evidence type="ECO:0000313" key="2">
    <source>
        <dbReference type="EMBL" id="MFC3114997.1"/>
    </source>
</evidence>
<reference evidence="3" key="1">
    <citation type="journal article" date="2019" name="Int. J. Syst. Evol. Microbiol.">
        <title>The Global Catalogue of Microorganisms (GCM) 10K type strain sequencing project: providing services to taxonomists for standard genome sequencing and annotation.</title>
        <authorList>
            <consortium name="The Broad Institute Genomics Platform"/>
            <consortium name="The Broad Institute Genome Sequencing Center for Infectious Disease"/>
            <person name="Wu L."/>
            <person name="Ma J."/>
        </authorList>
    </citation>
    <scope>NUCLEOTIDE SEQUENCE [LARGE SCALE GENOMIC DNA]</scope>
    <source>
        <strain evidence="3">KCTC 52237</strain>
    </source>
</reference>
<dbReference type="SUPFAM" id="SSF48452">
    <property type="entry name" value="TPR-like"/>
    <property type="match status" value="4"/>
</dbReference>
<proteinExistence type="predicted"/>
<dbReference type="SMART" id="SM00028">
    <property type="entry name" value="TPR"/>
    <property type="match status" value="13"/>
</dbReference>
<evidence type="ECO:0000256" key="1">
    <source>
        <dbReference type="PROSITE-ProRule" id="PRU00339"/>
    </source>
</evidence>
<dbReference type="Pfam" id="PF14559">
    <property type="entry name" value="TPR_19"/>
    <property type="match status" value="2"/>
</dbReference>
<dbReference type="PANTHER" id="PTHR12558">
    <property type="entry name" value="CELL DIVISION CYCLE 16,23,27"/>
    <property type="match status" value="1"/>
</dbReference>
<evidence type="ECO:0000313" key="3">
    <source>
        <dbReference type="Proteomes" id="UP001595555"/>
    </source>
</evidence>
<dbReference type="Proteomes" id="UP001595555">
    <property type="component" value="Unassembled WGS sequence"/>
</dbReference>
<organism evidence="2 3">
    <name type="scientific">Cellvibrio fontiphilus</name>
    <dbReference type="NCBI Taxonomy" id="1815559"/>
    <lineage>
        <taxon>Bacteria</taxon>
        <taxon>Pseudomonadati</taxon>
        <taxon>Pseudomonadota</taxon>
        <taxon>Gammaproteobacteria</taxon>
        <taxon>Cellvibrionales</taxon>
        <taxon>Cellvibrionaceae</taxon>
        <taxon>Cellvibrio</taxon>
    </lineage>
</organism>